<evidence type="ECO:0000313" key="4">
    <source>
        <dbReference type="EnsemblMetazoa" id="XP_030831704"/>
    </source>
</evidence>
<dbReference type="Pfam" id="PF24536">
    <property type="entry name" value="NXPE4_C"/>
    <property type="match status" value="1"/>
</dbReference>
<dbReference type="InterPro" id="IPR057106">
    <property type="entry name" value="NXPE4_C"/>
</dbReference>
<feature type="transmembrane region" description="Helical" evidence="2">
    <location>
        <begin position="7"/>
        <end position="25"/>
    </location>
</feature>
<evidence type="ECO:0000256" key="2">
    <source>
        <dbReference type="SAM" id="Phobius"/>
    </source>
</evidence>
<dbReference type="OrthoDB" id="2112051at2759"/>
<dbReference type="PANTHER" id="PTHR16165:SF5">
    <property type="entry name" value="NXPE FAMILY MEMBER 3"/>
    <property type="match status" value="1"/>
</dbReference>
<dbReference type="RefSeq" id="XP_030831769.1">
    <property type="nucleotide sequence ID" value="XM_030975909.1"/>
</dbReference>
<dbReference type="KEGG" id="spu:105444087"/>
<dbReference type="InParanoid" id="A0A7M7N8T1"/>
<dbReference type="SUPFAM" id="SSF81296">
    <property type="entry name" value="E set domains"/>
    <property type="match status" value="1"/>
</dbReference>
<dbReference type="Proteomes" id="UP000007110">
    <property type="component" value="Unassembled WGS sequence"/>
</dbReference>
<dbReference type="InterPro" id="IPR026845">
    <property type="entry name" value="NXPH/NXPE"/>
</dbReference>
<feature type="domain" description="NXPE C-terminal" evidence="3">
    <location>
        <begin position="321"/>
        <end position="543"/>
    </location>
</feature>
<dbReference type="PANTHER" id="PTHR16165">
    <property type="entry name" value="NXPE FAMILY MEMBER"/>
    <property type="match status" value="1"/>
</dbReference>
<keyword evidence="2" id="KW-1133">Transmembrane helix</keyword>
<dbReference type="RefSeq" id="XP_030831704.1">
    <property type="nucleotide sequence ID" value="XM_030975844.1"/>
</dbReference>
<proteinExistence type="inferred from homology"/>
<dbReference type="KEGG" id="spu:115920302"/>
<evidence type="ECO:0000256" key="1">
    <source>
        <dbReference type="ARBA" id="ARBA00005431"/>
    </source>
</evidence>
<dbReference type="GeneID" id="115920302"/>
<name>A0A7M7N8T1_STRPU</name>
<dbReference type="Pfam" id="PF06312">
    <property type="entry name" value="Neurexophilin"/>
    <property type="match status" value="1"/>
</dbReference>
<accession>A0A7M7N8T1</accession>
<dbReference type="EnsemblMetazoa" id="XM_030975909">
    <property type="protein sequence ID" value="XP_030831769"/>
    <property type="gene ID" value="LOC105444087"/>
</dbReference>
<dbReference type="AlphaFoldDB" id="A0A7M7N8T1"/>
<protein>
    <recommendedName>
        <fullName evidence="3">NXPE C-terminal domain-containing protein</fullName>
    </recommendedName>
</protein>
<dbReference type="EnsemblMetazoa" id="XM_030975844">
    <property type="protein sequence ID" value="XP_030831704"/>
    <property type="gene ID" value="LOC115920302"/>
</dbReference>
<dbReference type="GeneID" id="105444087"/>
<comment type="similarity">
    <text evidence="1">Belongs to the NXPE family.</text>
</comment>
<evidence type="ECO:0000313" key="5">
    <source>
        <dbReference type="Proteomes" id="UP000007110"/>
    </source>
</evidence>
<keyword evidence="2" id="KW-0472">Membrane</keyword>
<evidence type="ECO:0000259" key="3">
    <source>
        <dbReference type="Pfam" id="PF24536"/>
    </source>
</evidence>
<reference evidence="5" key="1">
    <citation type="submission" date="2015-02" db="EMBL/GenBank/DDBJ databases">
        <title>Genome sequencing for Strongylocentrotus purpuratus.</title>
        <authorList>
            <person name="Murali S."/>
            <person name="Liu Y."/>
            <person name="Vee V."/>
            <person name="English A."/>
            <person name="Wang M."/>
            <person name="Skinner E."/>
            <person name="Han Y."/>
            <person name="Muzny D.M."/>
            <person name="Worley K.C."/>
            <person name="Gibbs R.A."/>
        </authorList>
    </citation>
    <scope>NUCLEOTIDE SEQUENCE</scope>
</reference>
<organism evidence="4 5">
    <name type="scientific">Strongylocentrotus purpuratus</name>
    <name type="common">Purple sea urchin</name>
    <dbReference type="NCBI Taxonomy" id="7668"/>
    <lineage>
        <taxon>Eukaryota</taxon>
        <taxon>Metazoa</taxon>
        <taxon>Echinodermata</taxon>
        <taxon>Eleutherozoa</taxon>
        <taxon>Echinozoa</taxon>
        <taxon>Echinoidea</taxon>
        <taxon>Euechinoidea</taxon>
        <taxon>Echinacea</taxon>
        <taxon>Camarodonta</taxon>
        <taxon>Echinidea</taxon>
        <taxon>Strongylocentrotidae</taxon>
        <taxon>Strongylocentrotus</taxon>
    </lineage>
</organism>
<keyword evidence="2" id="KW-0812">Transmembrane</keyword>
<sequence>MSRARRYGVVGIICLIIISVLGMYLDNVEISRTNLITFSKHERPRRSIAPMHLVSSCGPTHPNRTTVSLLSIVRGSETIPWSPTTEDATGLTVVVGDILKFSLEARDAMGRLKILGGDYWFAIMEDPNKNASTVGRIVDHENGLYTLLFVAGWRGMIRLRITLVHPAELAKWIRTEYLHSMRAPSWSGLFKFGEHEERSPCSLSLDAVWSEKCVAKPKALQYAIIVCNPPKTLPCDSLVSLNGNRALYEQDFKTRLPSDRKKYLERPYYYTAITNVPSDIFVTADDSKRQHLLSDGSSYLPHCEPGMDTPLTEGYWWNKTWFSLTCGPRVPLNKANVHQCLHDTNIYFTGDSTTRQWFAAITEALGLGQPEDHKMSFLLQRRDKAANLNLTFIFHPLTTHSQPIFVNLSTVKFEADVILELPRHTCRNVVVFSPWAHFSIWQWEAYTDRLKGIRAAILVAKQRCPDLIFVYKSPHPLDKSSGFPARDVVFNEMRSLVRDVFKGLGLMFVDIWDMNLGSPWPIALHMPEDVINQEVSVLLSYLCPLLQSRDKKKTTV</sequence>
<dbReference type="InterPro" id="IPR014756">
    <property type="entry name" value="Ig_E-set"/>
</dbReference>
<keyword evidence="5" id="KW-1185">Reference proteome</keyword>
<reference evidence="4" key="2">
    <citation type="submission" date="2021-01" db="UniProtKB">
        <authorList>
            <consortium name="EnsemblMetazoa"/>
        </authorList>
    </citation>
    <scope>IDENTIFICATION</scope>
</reference>
<dbReference type="OMA" id="VIWNERD"/>